<sequence length="312" mass="35960">MLENWVLVIRKKIKFTVVIRDFRDLLGDASSCDVSLGITLESAFEDPKARKKARHRQEMVEFRINKKEKQKRLVAEHHRLEREMKTLVETVRTAAACCSGESVTAMLQELVVEREALRNQNMALREEITRYEKFTIAALEASQDPMEREQSNLLPRDEAGWRVGEGDTSFYFHPFTRDEVDAEMRRFESELVSGMSSLSLAGTFFGWKVYHAPWVASEVDSTRLVARTRVTKCLRCSLDVHTQMSYTKQKDLSPMIVTLIGCGLHQRGKADTHVLQEFDQDALVFAHDIPGPEKHPRYLFQVRRAQWKLADG</sequence>
<evidence type="ECO:0000313" key="2">
    <source>
        <dbReference type="EMBL" id="KAG2900370.1"/>
    </source>
</evidence>
<comment type="caution">
    <text evidence="3">The sequence shown here is derived from an EMBL/GenBank/DDBJ whole genome shotgun (WGS) entry which is preliminary data.</text>
</comment>
<dbReference type="AlphaFoldDB" id="A0A8T1EZX2"/>
<dbReference type="VEuPathDB" id="FungiDB:PC110_g19185"/>
<accession>A0A8T1EZX2</accession>
<feature type="coiled-coil region" evidence="1">
    <location>
        <begin position="52"/>
        <end position="134"/>
    </location>
</feature>
<protein>
    <recommendedName>
        <fullName evidence="5">BZIP domain-containing protein</fullName>
    </recommendedName>
</protein>
<gene>
    <name evidence="2" type="ORF">PC117_g21993</name>
    <name evidence="3" type="ORF">PC118_g19948</name>
</gene>
<evidence type="ECO:0000256" key="1">
    <source>
        <dbReference type="SAM" id="Coils"/>
    </source>
</evidence>
<evidence type="ECO:0000313" key="4">
    <source>
        <dbReference type="Proteomes" id="UP000697107"/>
    </source>
</evidence>
<dbReference type="EMBL" id="RCML01001143">
    <property type="protein sequence ID" value="KAG2965098.1"/>
    <property type="molecule type" value="Genomic_DNA"/>
</dbReference>
<dbReference type="Proteomes" id="UP000697107">
    <property type="component" value="Unassembled WGS sequence"/>
</dbReference>
<proteinExistence type="predicted"/>
<reference evidence="3" key="1">
    <citation type="submission" date="2018-10" db="EMBL/GenBank/DDBJ databases">
        <title>Effector identification in a new, highly contiguous assembly of the strawberry crown rot pathogen Phytophthora cactorum.</title>
        <authorList>
            <person name="Armitage A.D."/>
            <person name="Nellist C.F."/>
            <person name="Bates H."/>
            <person name="Vickerstaff R.J."/>
            <person name="Harrison R.J."/>
        </authorList>
    </citation>
    <scope>NUCLEOTIDE SEQUENCE</scope>
    <source>
        <strain evidence="2">4040</strain>
        <strain evidence="3">P415</strain>
    </source>
</reference>
<dbReference type="EMBL" id="RCMK01001164">
    <property type="protein sequence ID" value="KAG2900370.1"/>
    <property type="molecule type" value="Genomic_DNA"/>
</dbReference>
<organism evidence="3 4">
    <name type="scientific">Phytophthora cactorum</name>
    <dbReference type="NCBI Taxonomy" id="29920"/>
    <lineage>
        <taxon>Eukaryota</taxon>
        <taxon>Sar</taxon>
        <taxon>Stramenopiles</taxon>
        <taxon>Oomycota</taxon>
        <taxon>Peronosporomycetes</taxon>
        <taxon>Peronosporales</taxon>
        <taxon>Peronosporaceae</taxon>
        <taxon>Phytophthora</taxon>
    </lineage>
</organism>
<evidence type="ECO:0008006" key="5">
    <source>
        <dbReference type="Google" id="ProtNLM"/>
    </source>
</evidence>
<dbReference type="Proteomes" id="UP000736787">
    <property type="component" value="Unassembled WGS sequence"/>
</dbReference>
<evidence type="ECO:0000313" key="3">
    <source>
        <dbReference type="EMBL" id="KAG2965098.1"/>
    </source>
</evidence>
<keyword evidence="1" id="KW-0175">Coiled coil</keyword>
<name>A0A8T1EZX2_9STRA</name>